<organism evidence="2 3">
    <name type="scientific">Phytophthora citrophthora</name>
    <dbReference type="NCBI Taxonomy" id="4793"/>
    <lineage>
        <taxon>Eukaryota</taxon>
        <taxon>Sar</taxon>
        <taxon>Stramenopiles</taxon>
        <taxon>Oomycota</taxon>
        <taxon>Peronosporomycetes</taxon>
        <taxon>Peronosporales</taxon>
        <taxon>Peronosporaceae</taxon>
        <taxon>Phytophthora</taxon>
    </lineage>
</organism>
<dbReference type="GO" id="GO:0020037">
    <property type="term" value="F:heme binding"/>
    <property type="evidence" value="ECO:0007669"/>
    <property type="project" value="TreeGrafter"/>
</dbReference>
<dbReference type="Proteomes" id="UP001259832">
    <property type="component" value="Unassembled WGS sequence"/>
</dbReference>
<protein>
    <submittedName>
        <fullName evidence="2">Nitrate reductase [NADPH]</fullName>
    </submittedName>
</protein>
<dbReference type="GO" id="GO:0008482">
    <property type="term" value="F:sulfite oxidase activity"/>
    <property type="evidence" value="ECO:0007669"/>
    <property type="project" value="TreeGrafter"/>
</dbReference>
<evidence type="ECO:0000313" key="2">
    <source>
        <dbReference type="EMBL" id="KAK1946819.1"/>
    </source>
</evidence>
<name>A0AAD9GY94_9STRA</name>
<keyword evidence="3" id="KW-1185">Reference proteome</keyword>
<evidence type="ECO:0000313" key="3">
    <source>
        <dbReference type="Proteomes" id="UP001259832"/>
    </source>
</evidence>
<dbReference type="Gene3D" id="3.90.420.10">
    <property type="entry name" value="Oxidoreductase, molybdopterin-binding domain"/>
    <property type="match status" value="1"/>
</dbReference>
<gene>
    <name evidence="2" type="ORF">P3T76_002371</name>
</gene>
<dbReference type="InterPro" id="IPR036374">
    <property type="entry name" value="OxRdtase_Mopterin-bd_sf"/>
</dbReference>
<reference evidence="2" key="1">
    <citation type="submission" date="2023-08" db="EMBL/GenBank/DDBJ databases">
        <title>Reference Genome Resource for the Citrus Pathogen Phytophthora citrophthora.</title>
        <authorList>
            <person name="Moller H."/>
            <person name="Coetzee B."/>
            <person name="Rose L.J."/>
            <person name="Van Niekerk J.M."/>
        </authorList>
    </citation>
    <scope>NUCLEOTIDE SEQUENCE</scope>
    <source>
        <strain evidence="2">STE-U-9442</strain>
    </source>
</reference>
<evidence type="ECO:0000259" key="1">
    <source>
        <dbReference type="Pfam" id="PF00174"/>
    </source>
</evidence>
<feature type="domain" description="Oxidoreductase molybdopterin-binding" evidence="1">
    <location>
        <begin position="1"/>
        <end position="59"/>
    </location>
</feature>
<dbReference type="EMBL" id="JASMQC010000003">
    <property type="protein sequence ID" value="KAK1946819.1"/>
    <property type="molecule type" value="Genomic_DNA"/>
</dbReference>
<proteinExistence type="predicted"/>
<dbReference type="PRINTS" id="PR00407">
    <property type="entry name" value="EUMOPTERIN"/>
</dbReference>
<dbReference type="GO" id="GO:0006790">
    <property type="term" value="P:sulfur compound metabolic process"/>
    <property type="evidence" value="ECO:0007669"/>
    <property type="project" value="TreeGrafter"/>
</dbReference>
<dbReference type="GO" id="GO:0043546">
    <property type="term" value="F:molybdopterin cofactor binding"/>
    <property type="evidence" value="ECO:0007669"/>
    <property type="project" value="TreeGrafter"/>
</dbReference>
<accession>A0AAD9GY94</accession>
<dbReference type="PANTHER" id="PTHR19372:SF7">
    <property type="entry name" value="SULFITE OXIDASE, MITOCHONDRIAL"/>
    <property type="match status" value="1"/>
</dbReference>
<sequence length="69" mass="7756">MDELVSTFEKETVTFPVLIVCSANRRKEQNMIKQMIGFNWGAAACSTSEWTGVPLHVLLITWPCVDLKA</sequence>
<dbReference type="InterPro" id="IPR008335">
    <property type="entry name" value="Mopterin_OxRdtase_euk"/>
</dbReference>
<dbReference type="InterPro" id="IPR000572">
    <property type="entry name" value="OxRdtase_Mopterin-bd_dom"/>
</dbReference>
<dbReference type="PANTHER" id="PTHR19372">
    <property type="entry name" value="SULFITE REDUCTASE"/>
    <property type="match status" value="1"/>
</dbReference>
<dbReference type="SUPFAM" id="SSF56524">
    <property type="entry name" value="Oxidoreductase molybdopterin-binding domain"/>
    <property type="match status" value="1"/>
</dbReference>
<dbReference type="Pfam" id="PF00174">
    <property type="entry name" value="Oxidored_molyb"/>
    <property type="match status" value="1"/>
</dbReference>
<dbReference type="AlphaFoldDB" id="A0AAD9GY94"/>
<comment type="caution">
    <text evidence="2">The sequence shown here is derived from an EMBL/GenBank/DDBJ whole genome shotgun (WGS) entry which is preliminary data.</text>
</comment>